<feature type="transmembrane region" description="Helical" evidence="7">
    <location>
        <begin position="748"/>
        <end position="767"/>
    </location>
</feature>
<comment type="similarity">
    <text evidence="2">Belongs to the ABC-4 integral membrane protein family. LolC/E subfamily.</text>
</comment>
<evidence type="ECO:0000256" key="1">
    <source>
        <dbReference type="ARBA" id="ARBA00004651"/>
    </source>
</evidence>
<dbReference type="RefSeq" id="WP_146801548.1">
    <property type="nucleotide sequence ID" value="NZ_BJUK01000004.1"/>
</dbReference>
<organism evidence="9 10">
    <name type="scientific">Bisbaumannia pacifica</name>
    <dbReference type="NCBI Taxonomy" id="77098"/>
    <lineage>
        <taxon>Bacteria</taxon>
        <taxon>Pseudomonadati</taxon>
        <taxon>Pseudomonadota</taxon>
        <taxon>Gammaproteobacteria</taxon>
        <taxon>Oceanospirillales</taxon>
        <taxon>Halomonadaceae</taxon>
        <taxon>Bisbaumannia</taxon>
    </lineage>
</organism>
<feature type="transmembrane region" description="Helical" evidence="7">
    <location>
        <begin position="701"/>
        <end position="728"/>
    </location>
</feature>
<evidence type="ECO:0000256" key="2">
    <source>
        <dbReference type="ARBA" id="ARBA00005236"/>
    </source>
</evidence>
<accession>A0A510X4A7</accession>
<reference evidence="9 10" key="1">
    <citation type="submission" date="2019-07" db="EMBL/GenBank/DDBJ databases">
        <title>Whole genome shotgun sequence of Halomonas pacifica NBRC 102220.</title>
        <authorList>
            <person name="Hosoyama A."/>
            <person name="Uohara A."/>
            <person name="Ohji S."/>
            <person name="Ichikawa N."/>
        </authorList>
    </citation>
    <scope>NUCLEOTIDE SEQUENCE [LARGE SCALE GENOMIC DNA]</scope>
    <source>
        <strain evidence="9 10">NBRC 102220</strain>
    </source>
</reference>
<keyword evidence="5 7" id="KW-1133">Transmembrane helix</keyword>
<comment type="subcellular location">
    <subcellularLocation>
        <location evidence="1">Cell membrane</location>
        <topology evidence="1">Multi-pass membrane protein</topology>
    </subcellularLocation>
</comment>
<sequence>MRALQRKLLRELWRLKGQGLAIAAVVASAVITLVVAVTTLDALQRAQADFYASHRFAELFVDLKRAPLSLVARLETLDGVNHLAPRIRVPVRLTLAGVEAPIRGQLLSLPDGRQPELNRLYLVAGRLPARDDQVVVSDAFAEAHGLAPGDGLGAIIEGRQTRLTLSGIARSPDVLYQVAPTDLMPDYERYAILWMNQRPLGRAAGLEGAFNQLGVTLQAGAIEGEVIAALDALLGRYGSTGTQTRHDQQSHRFLEEELAQQRAQAWLLPTLFLLVAAFLLHVVIGRVIETQRESLAVLKAFGYGNATLAWHFAQLAIAIVSLGWALGAGLGAWGAAALGGLYAEYFRFPALPFRVPLWVLGLSLGVVLLAALSGAAQAVWRAVRRPPAEAMRPPAPQRFRRTWPEALPLGLGQEGRMVLRHLGRHPAKASLSVLGIALSAGLLVMGAYQARAIDTMLDLQYRQVLRMDLELTFAEASSPRALGELRQLPGVRAVEPFRRVPVTLQRAHRRYRTSLLGLEPEPALRRLIDARGRAQPLPEEGLLLTRFLADWLGVAPGEMLEVAIMEGRRARLELPLAGVVDEPIGVGAYLRRDALARALGEGPALSGAWLLIDSAAEAPLIEALNERPRIAAIGLLGEAESHIRDYIDETLGTFALIFVTLAASIAIGVIYNNARITFAERARELATLRVLGYGRLAVARLLLAEMALLTALALPLGWAIGAGFAWLLGQAFSNDLFRLPFRPSPGPFAFATLIVCLASLAVAALTLRRLARFDTLSVLKAPE</sequence>
<feature type="domain" description="ABC3 transporter permease C-terminal" evidence="8">
    <location>
        <begin position="657"/>
        <end position="773"/>
    </location>
</feature>
<keyword evidence="4 7" id="KW-0812">Transmembrane</keyword>
<feature type="transmembrane region" description="Helical" evidence="7">
    <location>
        <begin position="266"/>
        <end position="288"/>
    </location>
</feature>
<evidence type="ECO:0000256" key="7">
    <source>
        <dbReference type="SAM" id="Phobius"/>
    </source>
</evidence>
<evidence type="ECO:0000256" key="6">
    <source>
        <dbReference type="ARBA" id="ARBA00023136"/>
    </source>
</evidence>
<feature type="transmembrane region" description="Helical" evidence="7">
    <location>
        <begin position="20"/>
        <end position="40"/>
    </location>
</feature>
<dbReference type="PANTHER" id="PTHR30489">
    <property type="entry name" value="LIPOPROTEIN-RELEASING SYSTEM TRANSMEMBRANE PROTEIN LOLE"/>
    <property type="match status" value="1"/>
</dbReference>
<dbReference type="InterPro" id="IPR051447">
    <property type="entry name" value="Lipoprotein-release_system"/>
</dbReference>
<dbReference type="AlphaFoldDB" id="A0A510X4A7"/>
<name>A0A510X4A7_9GAMM</name>
<dbReference type="PANTHER" id="PTHR30489:SF0">
    <property type="entry name" value="LIPOPROTEIN-RELEASING SYSTEM TRANSMEMBRANE PROTEIN LOLE"/>
    <property type="match status" value="1"/>
</dbReference>
<dbReference type="EMBL" id="BJUK01000004">
    <property type="protein sequence ID" value="GEK46272.1"/>
    <property type="molecule type" value="Genomic_DNA"/>
</dbReference>
<evidence type="ECO:0000256" key="5">
    <source>
        <dbReference type="ARBA" id="ARBA00022989"/>
    </source>
</evidence>
<dbReference type="InterPro" id="IPR003838">
    <property type="entry name" value="ABC3_permease_C"/>
</dbReference>
<comment type="caution">
    <text evidence="9">The sequence shown here is derived from an EMBL/GenBank/DDBJ whole genome shotgun (WGS) entry which is preliminary data.</text>
</comment>
<evidence type="ECO:0000313" key="10">
    <source>
        <dbReference type="Proteomes" id="UP000321275"/>
    </source>
</evidence>
<dbReference type="Pfam" id="PF02687">
    <property type="entry name" value="FtsX"/>
    <property type="match status" value="2"/>
</dbReference>
<feature type="domain" description="ABC3 transporter permease C-terminal" evidence="8">
    <location>
        <begin position="267"/>
        <end position="387"/>
    </location>
</feature>
<feature type="transmembrane region" description="Helical" evidence="7">
    <location>
        <begin position="308"/>
        <end position="335"/>
    </location>
</feature>
<feature type="transmembrane region" description="Helical" evidence="7">
    <location>
        <begin position="355"/>
        <end position="376"/>
    </location>
</feature>
<protein>
    <submittedName>
        <fullName evidence="9">Permease</fullName>
    </submittedName>
</protein>
<evidence type="ECO:0000256" key="3">
    <source>
        <dbReference type="ARBA" id="ARBA00022475"/>
    </source>
</evidence>
<feature type="transmembrane region" description="Helical" evidence="7">
    <location>
        <begin position="651"/>
        <end position="671"/>
    </location>
</feature>
<gene>
    <name evidence="9" type="ORF">HPA02_05550</name>
</gene>
<proteinExistence type="inferred from homology"/>
<dbReference type="Proteomes" id="UP000321275">
    <property type="component" value="Unassembled WGS sequence"/>
</dbReference>
<evidence type="ECO:0000256" key="4">
    <source>
        <dbReference type="ARBA" id="ARBA00022692"/>
    </source>
</evidence>
<keyword evidence="6 7" id="KW-0472">Membrane</keyword>
<dbReference type="OrthoDB" id="5137249at2"/>
<feature type="transmembrane region" description="Helical" evidence="7">
    <location>
        <begin position="429"/>
        <end position="448"/>
    </location>
</feature>
<dbReference type="GO" id="GO:0044874">
    <property type="term" value="P:lipoprotein localization to outer membrane"/>
    <property type="evidence" value="ECO:0007669"/>
    <property type="project" value="TreeGrafter"/>
</dbReference>
<dbReference type="GO" id="GO:0098797">
    <property type="term" value="C:plasma membrane protein complex"/>
    <property type="evidence" value="ECO:0007669"/>
    <property type="project" value="TreeGrafter"/>
</dbReference>
<evidence type="ECO:0000259" key="8">
    <source>
        <dbReference type="Pfam" id="PF02687"/>
    </source>
</evidence>
<keyword evidence="10" id="KW-1185">Reference proteome</keyword>
<keyword evidence="3" id="KW-1003">Cell membrane</keyword>
<evidence type="ECO:0000313" key="9">
    <source>
        <dbReference type="EMBL" id="GEK46272.1"/>
    </source>
</evidence>